<reference evidence="2" key="1">
    <citation type="journal article" date="2021" name="Nat. Commun.">
        <title>Genetic determinants of endophytism in the Arabidopsis root mycobiome.</title>
        <authorList>
            <person name="Mesny F."/>
            <person name="Miyauchi S."/>
            <person name="Thiergart T."/>
            <person name="Pickel B."/>
            <person name="Atanasova L."/>
            <person name="Karlsson M."/>
            <person name="Huettel B."/>
            <person name="Barry K.W."/>
            <person name="Haridas S."/>
            <person name="Chen C."/>
            <person name="Bauer D."/>
            <person name="Andreopoulos W."/>
            <person name="Pangilinan J."/>
            <person name="LaButti K."/>
            <person name="Riley R."/>
            <person name="Lipzen A."/>
            <person name="Clum A."/>
            <person name="Drula E."/>
            <person name="Henrissat B."/>
            <person name="Kohler A."/>
            <person name="Grigoriev I.V."/>
            <person name="Martin F.M."/>
            <person name="Hacquard S."/>
        </authorList>
    </citation>
    <scope>NUCLEOTIDE SEQUENCE</scope>
    <source>
        <strain evidence="2">MPI-CAGE-CH-0230</strain>
    </source>
</reference>
<accession>A0A9P9BLC7</accession>
<dbReference type="RefSeq" id="XP_046008307.1">
    <property type="nucleotide sequence ID" value="XM_046157170.1"/>
</dbReference>
<comment type="caution">
    <text evidence="2">The sequence shown here is derived from an EMBL/GenBank/DDBJ whole genome shotgun (WGS) entry which is preliminary data.</text>
</comment>
<dbReference type="GeneID" id="70186716"/>
<dbReference type="EMBL" id="JAGTJQ010000009">
    <property type="protein sequence ID" value="KAH7024759.1"/>
    <property type="molecule type" value="Genomic_DNA"/>
</dbReference>
<proteinExistence type="predicted"/>
<organism evidence="2 3">
    <name type="scientific">Microdochium trichocladiopsis</name>
    <dbReference type="NCBI Taxonomy" id="1682393"/>
    <lineage>
        <taxon>Eukaryota</taxon>
        <taxon>Fungi</taxon>
        <taxon>Dikarya</taxon>
        <taxon>Ascomycota</taxon>
        <taxon>Pezizomycotina</taxon>
        <taxon>Sordariomycetes</taxon>
        <taxon>Xylariomycetidae</taxon>
        <taxon>Xylariales</taxon>
        <taxon>Microdochiaceae</taxon>
        <taxon>Microdochium</taxon>
    </lineage>
</organism>
<evidence type="ECO:0000313" key="2">
    <source>
        <dbReference type="EMBL" id="KAH7024759.1"/>
    </source>
</evidence>
<dbReference type="AlphaFoldDB" id="A0A9P9BLC7"/>
<protein>
    <submittedName>
        <fullName evidence="2">Uncharacterized protein</fullName>
    </submittedName>
</protein>
<keyword evidence="1" id="KW-0732">Signal</keyword>
<gene>
    <name evidence="2" type="ORF">B0I36DRAFT_352956</name>
</gene>
<feature type="signal peptide" evidence="1">
    <location>
        <begin position="1"/>
        <end position="21"/>
    </location>
</feature>
<sequence>MHFSAAALSAALLAGITSANGGDTLQRDICKCDGAGQDNYNIAISYCNGRLQKCFNAHRRCQAPLSSPSLCSLDIFYYFETRICGEGESSRFCYEFVWPGPSRDKYFFDGKEATRPEKSQGHIDCNVICRSLWPGTSMNTVASKSDIYYGILPGL</sequence>
<feature type="chain" id="PRO_5040239794" evidence="1">
    <location>
        <begin position="22"/>
        <end position="155"/>
    </location>
</feature>
<name>A0A9P9BLC7_9PEZI</name>
<dbReference type="Proteomes" id="UP000756346">
    <property type="component" value="Unassembled WGS sequence"/>
</dbReference>
<evidence type="ECO:0000313" key="3">
    <source>
        <dbReference type="Proteomes" id="UP000756346"/>
    </source>
</evidence>
<keyword evidence="3" id="KW-1185">Reference proteome</keyword>
<evidence type="ECO:0000256" key="1">
    <source>
        <dbReference type="SAM" id="SignalP"/>
    </source>
</evidence>